<reference evidence="1 2" key="1">
    <citation type="submission" date="2024-05" db="EMBL/GenBank/DDBJ databases">
        <authorList>
            <person name="Wallberg A."/>
        </authorList>
    </citation>
    <scope>NUCLEOTIDE SEQUENCE [LARGE SCALE GENOMIC DNA]</scope>
</reference>
<proteinExistence type="predicted"/>
<dbReference type="Proteomes" id="UP001497623">
    <property type="component" value="Unassembled WGS sequence"/>
</dbReference>
<dbReference type="InterPro" id="IPR025533">
    <property type="entry name" value="DUF4419"/>
</dbReference>
<keyword evidence="2" id="KW-1185">Reference proteome</keyword>
<dbReference type="EMBL" id="CAXKWB010041885">
    <property type="protein sequence ID" value="CAL4157138.1"/>
    <property type="molecule type" value="Genomic_DNA"/>
</dbReference>
<comment type="caution">
    <text evidence="1">The sequence shown here is derived from an EMBL/GenBank/DDBJ whole genome shotgun (WGS) entry which is preliminary data.</text>
</comment>
<organism evidence="1 2">
    <name type="scientific">Meganyctiphanes norvegica</name>
    <name type="common">Northern krill</name>
    <name type="synonym">Thysanopoda norvegica</name>
    <dbReference type="NCBI Taxonomy" id="48144"/>
    <lineage>
        <taxon>Eukaryota</taxon>
        <taxon>Metazoa</taxon>
        <taxon>Ecdysozoa</taxon>
        <taxon>Arthropoda</taxon>
        <taxon>Crustacea</taxon>
        <taxon>Multicrustacea</taxon>
        <taxon>Malacostraca</taxon>
        <taxon>Eumalacostraca</taxon>
        <taxon>Eucarida</taxon>
        <taxon>Euphausiacea</taxon>
        <taxon>Euphausiidae</taxon>
        <taxon>Meganyctiphanes</taxon>
    </lineage>
</organism>
<dbReference type="PANTHER" id="PTHR31252:SF11">
    <property type="entry name" value="DUF4419 DOMAIN-CONTAINING PROTEIN"/>
    <property type="match status" value="1"/>
</dbReference>
<evidence type="ECO:0000313" key="1">
    <source>
        <dbReference type="EMBL" id="CAL4157138.1"/>
    </source>
</evidence>
<feature type="non-terminal residue" evidence="1">
    <location>
        <position position="1"/>
    </location>
</feature>
<accession>A0AAV2S3D7</accession>
<gene>
    <name evidence="1" type="ORF">MNOR_LOCUS31823</name>
</gene>
<dbReference type="PANTHER" id="PTHR31252">
    <property type="entry name" value="DUF4419 DOMAIN-CONTAINING PROTEIN"/>
    <property type="match status" value="1"/>
</dbReference>
<dbReference type="AlphaFoldDB" id="A0AAV2S3D7"/>
<evidence type="ECO:0000313" key="2">
    <source>
        <dbReference type="Proteomes" id="UP001497623"/>
    </source>
</evidence>
<protein>
    <submittedName>
        <fullName evidence="1">Uncharacterized protein</fullName>
    </submittedName>
</protein>
<sequence>EHEGKKKLEVIVGPTLSNINYNWLFSQFSKGIRANVKIPSFVDIIQNDFSSSTDEQTMISQIMLMSSVKNYFEYGFSTACGIPGVEMKGTEEDWVKLVDKINKLEKLLTPINKQLHLKEMFNTTKTVFANLLDTYKGNPNIEWWGNILSWNQRWGSGARSYWSGWFPEFFGASDRPGDLIHFPSDLVTVPVHISDFNNPPPVEDNGILVAGIVGFNVEERERAPVVEPKHAWSLLLPENSKVAERLTG</sequence>
<dbReference type="Pfam" id="PF14388">
    <property type="entry name" value="DUF4419"/>
    <property type="match status" value="1"/>
</dbReference>
<name>A0AAV2S3D7_MEGNR</name>